<accession>A0A7C9EMK6</accession>
<proteinExistence type="predicted"/>
<organism evidence="1">
    <name type="scientific">Opuntia streptacantha</name>
    <name type="common">Prickly pear cactus</name>
    <name type="synonym">Opuntia cardona</name>
    <dbReference type="NCBI Taxonomy" id="393608"/>
    <lineage>
        <taxon>Eukaryota</taxon>
        <taxon>Viridiplantae</taxon>
        <taxon>Streptophyta</taxon>
        <taxon>Embryophyta</taxon>
        <taxon>Tracheophyta</taxon>
        <taxon>Spermatophyta</taxon>
        <taxon>Magnoliopsida</taxon>
        <taxon>eudicotyledons</taxon>
        <taxon>Gunneridae</taxon>
        <taxon>Pentapetalae</taxon>
        <taxon>Caryophyllales</taxon>
        <taxon>Cactineae</taxon>
        <taxon>Cactaceae</taxon>
        <taxon>Opuntioideae</taxon>
        <taxon>Opuntia</taxon>
    </lineage>
</organism>
<name>A0A7C9EMK6_OPUST</name>
<dbReference type="AlphaFoldDB" id="A0A7C9EMK6"/>
<reference evidence="1" key="2">
    <citation type="submission" date="2020-07" db="EMBL/GenBank/DDBJ databases">
        <authorList>
            <person name="Vera ALvarez R."/>
            <person name="Arias-Moreno D.M."/>
            <person name="Jimenez-Jacinto V."/>
            <person name="Jimenez-Bremont J.F."/>
            <person name="Swaminathan K."/>
            <person name="Moose S.P."/>
            <person name="Guerrero-Gonzalez M.L."/>
            <person name="Marino-Ramirez L."/>
            <person name="Landsman D."/>
            <person name="Rodriguez-Kessler M."/>
            <person name="Delgado-Sanchez P."/>
        </authorList>
    </citation>
    <scope>NUCLEOTIDE SEQUENCE</scope>
    <source>
        <tissue evidence="1">Cladode</tissue>
    </source>
</reference>
<sequence>MEVIRTFGSTLFIPFMNKSLTTQYDLSSSLSNLAFGQAEVAGLAPAGATKRCRFELPTLPLLHELLAVSSMSASDFPSLTFLLLHLLPLSISLQLSASILISISIFGASPQEASTPS</sequence>
<dbReference type="EMBL" id="GISG01223009">
    <property type="protein sequence ID" value="MBA4664229.1"/>
    <property type="molecule type" value="Transcribed_RNA"/>
</dbReference>
<reference evidence="1" key="1">
    <citation type="journal article" date="2013" name="J. Plant Res.">
        <title>Effect of fungi and light on seed germination of three Opuntia species from semiarid lands of central Mexico.</title>
        <authorList>
            <person name="Delgado-Sanchez P."/>
            <person name="Jimenez-Bremont J.F."/>
            <person name="Guerrero-Gonzalez Mde L."/>
            <person name="Flores J."/>
        </authorList>
    </citation>
    <scope>NUCLEOTIDE SEQUENCE</scope>
    <source>
        <tissue evidence="1">Cladode</tissue>
    </source>
</reference>
<protein>
    <submittedName>
        <fullName evidence="1">Uncharacterized protein</fullName>
    </submittedName>
</protein>
<evidence type="ECO:0000313" key="1">
    <source>
        <dbReference type="EMBL" id="MBA4664229.1"/>
    </source>
</evidence>